<dbReference type="GO" id="GO:0008270">
    <property type="term" value="F:zinc ion binding"/>
    <property type="evidence" value="ECO:0007669"/>
    <property type="project" value="UniProtKB-KW"/>
</dbReference>
<keyword evidence="5" id="KW-1185">Reference proteome</keyword>
<reference evidence="4" key="2">
    <citation type="submission" date="2022-03" db="EMBL/GenBank/DDBJ databases">
        <title>Draft title - Genomic analysis of global carrot germplasm unveils the trajectory of domestication and the origin of high carotenoid orange carrot.</title>
        <authorList>
            <person name="Iorizzo M."/>
            <person name="Ellison S."/>
            <person name="Senalik D."/>
            <person name="Macko-Podgorni A."/>
            <person name="Grzebelus D."/>
            <person name="Bostan H."/>
            <person name="Rolling W."/>
            <person name="Curaba J."/>
            <person name="Simon P."/>
        </authorList>
    </citation>
    <scope>NUCLEOTIDE SEQUENCE</scope>
    <source>
        <tissue evidence="4">Leaf</tissue>
    </source>
</reference>
<dbReference type="Pfam" id="PF00098">
    <property type="entry name" value="zf-CCHC"/>
    <property type="match status" value="4"/>
</dbReference>
<evidence type="ECO:0000256" key="2">
    <source>
        <dbReference type="SAM" id="MobiDB-lite"/>
    </source>
</evidence>
<feature type="domain" description="CCHC-type" evidence="3">
    <location>
        <begin position="181"/>
        <end position="196"/>
    </location>
</feature>
<dbReference type="InterPro" id="IPR036875">
    <property type="entry name" value="Znf_CCHC_sf"/>
</dbReference>
<dbReference type="InterPro" id="IPR001878">
    <property type="entry name" value="Znf_CCHC"/>
</dbReference>
<feature type="domain" description="CCHC-type" evidence="3">
    <location>
        <begin position="324"/>
        <end position="339"/>
    </location>
</feature>
<dbReference type="PROSITE" id="PS50158">
    <property type="entry name" value="ZF_CCHC"/>
    <property type="match status" value="5"/>
</dbReference>
<name>A0AAF1AWA1_DAUCS</name>
<dbReference type="Gene3D" id="4.10.60.10">
    <property type="entry name" value="Zinc finger, CCHC-type"/>
    <property type="match status" value="5"/>
</dbReference>
<dbReference type="AlphaFoldDB" id="A0AAF1AWA1"/>
<accession>A0AAF1AWA1</accession>
<feature type="domain" description="CCHC-type" evidence="3">
    <location>
        <begin position="289"/>
        <end position="304"/>
    </location>
</feature>
<keyword evidence="1" id="KW-0862">Zinc</keyword>
<reference evidence="4" key="1">
    <citation type="journal article" date="2016" name="Nat. Genet.">
        <title>A high-quality carrot genome assembly provides new insights into carotenoid accumulation and asterid genome evolution.</title>
        <authorList>
            <person name="Iorizzo M."/>
            <person name="Ellison S."/>
            <person name="Senalik D."/>
            <person name="Zeng P."/>
            <person name="Satapoomin P."/>
            <person name="Huang J."/>
            <person name="Bowman M."/>
            <person name="Iovene M."/>
            <person name="Sanseverino W."/>
            <person name="Cavagnaro P."/>
            <person name="Yildiz M."/>
            <person name="Macko-Podgorni A."/>
            <person name="Moranska E."/>
            <person name="Grzebelus E."/>
            <person name="Grzebelus D."/>
            <person name="Ashrafi H."/>
            <person name="Zheng Z."/>
            <person name="Cheng S."/>
            <person name="Spooner D."/>
            <person name="Van Deynze A."/>
            <person name="Simon P."/>
        </authorList>
    </citation>
    <scope>NUCLEOTIDE SEQUENCE</scope>
    <source>
        <tissue evidence="4">Leaf</tissue>
    </source>
</reference>
<dbReference type="SUPFAM" id="SSF57756">
    <property type="entry name" value="Retrovirus zinc finger-like domains"/>
    <property type="match status" value="4"/>
</dbReference>
<evidence type="ECO:0000313" key="4">
    <source>
        <dbReference type="EMBL" id="WOG94590.1"/>
    </source>
</evidence>
<feature type="region of interest" description="Disordered" evidence="2">
    <location>
        <begin position="1"/>
        <end position="30"/>
    </location>
</feature>
<evidence type="ECO:0000259" key="3">
    <source>
        <dbReference type="PROSITE" id="PS50158"/>
    </source>
</evidence>
<dbReference type="EMBL" id="CP093345">
    <property type="protein sequence ID" value="WOG94590.1"/>
    <property type="molecule type" value="Genomic_DNA"/>
</dbReference>
<keyword evidence="1" id="KW-0863">Zinc-finger</keyword>
<evidence type="ECO:0000313" key="5">
    <source>
        <dbReference type="Proteomes" id="UP000077755"/>
    </source>
</evidence>
<dbReference type="Proteomes" id="UP000077755">
    <property type="component" value="Chromosome 3"/>
</dbReference>
<feature type="domain" description="CCHC-type" evidence="3">
    <location>
        <begin position="260"/>
        <end position="275"/>
    </location>
</feature>
<feature type="domain" description="CCHC-type" evidence="3">
    <location>
        <begin position="140"/>
        <end position="154"/>
    </location>
</feature>
<dbReference type="SMART" id="SM00343">
    <property type="entry name" value="ZnF_C2HC"/>
    <property type="match status" value="7"/>
</dbReference>
<dbReference type="PANTHER" id="PTHR46978">
    <property type="entry name" value="ZINC KNUCKLE (CCHC-TYPE) FAMILY PROTEIN"/>
    <property type="match status" value="1"/>
</dbReference>
<dbReference type="PANTHER" id="PTHR46978:SF1">
    <property type="entry name" value="ZINC KNUCKLE (CCHC-TYPE) FAMILY PROTEIN"/>
    <property type="match status" value="1"/>
</dbReference>
<protein>
    <recommendedName>
        <fullName evidence="3">CCHC-type domain-containing protein</fullName>
    </recommendedName>
</protein>
<sequence length="433" mass="48134">MVKAKKIAKLDEEEELNPPIKLSSDDDEEANEDLTLKIVRKAMLRACGQKLESEEPEEVTEVKKKKVKKVRRKSKRIKTQSDSKEALVVEKETDKAEECKSVETDNLVEPENKKDDNAVLRKLLRGPRYFDPPDSSWGTCYNCGEGGHTAVKCKAAKRTKPCFVCGSLEHNVKQCTKGKDCYICKKGGHRAKDCREKKVAGGPQSSNLCLKCGEFGHEMFTCRNDYLSEDLKEIRCYVCKSFGHLCCVNYGDSTAGQVSCYRCGKAGHTGLACTRLRSESNGTNTPSSCYRCGEGGHFARECTSTQSSTRSRSESYGTGTPSSCYKCGETGHFVRECTSSAKVENSGDYTHIKEKHYKNSPLRPANKIKKFSNSSADNGYASTPDSLGSPCGLPTTQKTLFKKKKKQKPPLSPKFQIFSLLSRIFLSQSSRFH</sequence>
<feature type="compositionally biased region" description="Polar residues" evidence="2">
    <location>
        <begin position="371"/>
        <end position="386"/>
    </location>
</feature>
<organism evidence="4 5">
    <name type="scientific">Daucus carota subsp. sativus</name>
    <name type="common">Carrot</name>
    <dbReference type="NCBI Taxonomy" id="79200"/>
    <lineage>
        <taxon>Eukaryota</taxon>
        <taxon>Viridiplantae</taxon>
        <taxon>Streptophyta</taxon>
        <taxon>Embryophyta</taxon>
        <taxon>Tracheophyta</taxon>
        <taxon>Spermatophyta</taxon>
        <taxon>Magnoliopsida</taxon>
        <taxon>eudicotyledons</taxon>
        <taxon>Gunneridae</taxon>
        <taxon>Pentapetalae</taxon>
        <taxon>asterids</taxon>
        <taxon>campanulids</taxon>
        <taxon>Apiales</taxon>
        <taxon>Apiaceae</taxon>
        <taxon>Apioideae</taxon>
        <taxon>Scandiceae</taxon>
        <taxon>Daucinae</taxon>
        <taxon>Daucus</taxon>
        <taxon>Daucus sect. Daucus</taxon>
    </lineage>
</organism>
<gene>
    <name evidence="4" type="ORF">DCAR_0313886</name>
</gene>
<feature type="region of interest" description="Disordered" evidence="2">
    <location>
        <begin position="357"/>
        <end position="394"/>
    </location>
</feature>
<dbReference type="GO" id="GO:0003676">
    <property type="term" value="F:nucleic acid binding"/>
    <property type="evidence" value="ECO:0007669"/>
    <property type="project" value="InterPro"/>
</dbReference>
<evidence type="ECO:0000256" key="1">
    <source>
        <dbReference type="PROSITE-ProRule" id="PRU00047"/>
    </source>
</evidence>
<keyword evidence="1" id="KW-0479">Metal-binding</keyword>
<proteinExistence type="predicted"/>